<dbReference type="PANTHER" id="PTHR13878:SF104">
    <property type="entry name" value="FAD-BINDING PCMH-TYPE DOMAIN-CONTAINING PROTEIN"/>
    <property type="match status" value="1"/>
</dbReference>
<keyword evidence="3" id="KW-0732">Signal</keyword>
<dbReference type="InterPro" id="IPR050432">
    <property type="entry name" value="FAD-linked_Oxidoreductases_BP"/>
</dbReference>
<keyword evidence="2" id="KW-0560">Oxidoreductase</keyword>
<evidence type="ECO:0000256" key="2">
    <source>
        <dbReference type="ARBA" id="ARBA00023002"/>
    </source>
</evidence>
<organism evidence="4 5">
    <name type="scientific">Spirodela intermedia</name>
    <name type="common">Intermediate duckweed</name>
    <dbReference type="NCBI Taxonomy" id="51605"/>
    <lineage>
        <taxon>Eukaryota</taxon>
        <taxon>Viridiplantae</taxon>
        <taxon>Streptophyta</taxon>
        <taxon>Embryophyta</taxon>
        <taxon>Tracheophyta</taxon>
        <taxon>Spermatophyta</taxon>
        <taxon>Magnoliopsida</taxon>
        <taxon>Liliopsida</taxon>
        <taxon>Araceae</taxon>
        <taxon>Lemnoideae</taxon>
        <taxon>Spirodela</taxon>
    </lineage>
</organism>
<reference evidence="5" key="1">
    <citation type="journal article" date="2020" name="Sci. Rep.">
        <title>Chromosome-scale genome assembly for the duckweed Spirodela intermedia, integrating cytogenetic maps, PacBio and Oxford Nanopore libraries.</title>
        <authorList>
            <person name="Hoang P.T.N."/>
            <person name="Fiebig A."/>
            <person name="Novak P."/>
            <person name="Macas J."/>
            <person name="Cao H.X."/>
            <person name="Stepanenko A."/>
            <person name="Chen G."/>
            <person name="Borisjuk N."/>
            <person name="Scholz U."/>
            <person name="Schubert I."/>
        </authorList>
    </citation>
    <scope>NUCLEOTIDE SEQUENCE [LARGE SCALE GENOMIC DNA]</scope>
</reference>
<proteinExistence type="inferred from homology"/>
<dbReference type="Proteomes" id="UP001189122">
    <property type="component" value="Unassembled WGS sequence"/>
</dbReference>
<comment type="caution">
    <text evidence="4">The sequence shown here is derived from an EMBL/GenBank/DDBJ whole genome shotgun (WGS) entry which is preliminary data.</text>
</comment>
<dbReference type="PANTHER" id="PTHR13878">
    <property type="entry name" value="GULONOLACTONE OXIDASE"/>
    <property type="match status" value="1"/>
</dbReference>
<evidence type="ECO:0000313" key="5">
    <source>
        <dbReference type="Proteomes" id="UP001189122"/>
    </source>
</evidence>
<comment type="similarity">
    <text evidence="1">Belongs to the oxygen-dependent FAD-linked oxidoreductase family.</text>
</comment>
<accession>A0ABN7EAV1</accession>
<sequence>MERRNIVGVLLPTLVVVVGILAAVVATVAGSPPEPIVKCKSVNSDCTVTNTYGVFPDRTTCRVAAVAYPADEAELVAVVSTATAKKQHMKVVTEYGHSIPKLSCPAAPLAPGWPSALRS</sequence>
<dbReference type="EMBL" id="CACRZD030000084">
    <property type="protein sequence ID" value="CAA6674153.1"/>
    <property type="molecule type" value="Genomic_DNA"/>
</dbReference>
<feature type="chain" id="PRO_5046771002" evidence="3">
    <location>
        <begin position="31"/>
        <end position="119"/>
    </location>
</feature>
<evidence type="ECO:0000256" key="3">
    <source>
        <dbReference type="SAM" id="SignalP"/>
    </source>
</evidence>
<gene>
    <name evidence="4" type="ORF">SI7747_UN020511</name>
</gene>
<evidence type="ECO:0000313" key="4">
    <source>
        <dbReference type="EMBL" id="CAA6674153.1"/>
    </source>
</evidence>
<name>A0ABN7EAV1_SPIIN</name>
<protein>
    <submittedName>
        <fullName evidence="4">Uncharacterized protein</fullName>
    </submittedName>
</protein>
<evidence type="ECO:0000256" key="1">
    <source>
        <dbReference type="ARBA" id="ARBA00005466"/>
    </source>
</evidence>
<feature type="signal peptide" evidence="3">
    <location>
        <begin position="1"/>
        <end position="30"/>
    </location>
</feature>
<keyword evidence="5" id="KW-1185">Reference proteome</keyword>